<keyword evidence="2" id="KW-0001">2Fe-2S</keyword>
<dbReference type="InterPro" id="IPR036010">
    <property type="entry name" value="2Fe-2S_ferredoxin-like_sf"/>
</dbReference>
<dbReference type="OrthoDB" id="6417395at2759"/>
<evidence type="ECO:0000259" key="7">
    <source>
        <dbReference type="PROSITE" id="PS51085"/>
    </source>
</evidence>
<sequence>MLKNILSLKNLQNLKNLSKKNTKNFSTITFQIKVDESSSIPIKAETGQNFAQVLQKNKIPLEFECGHCCECGTCMVQLEDKQQFDEITKKQPLLSDEKMTLKSEGAPQQTRLSCQMEITQEFEGKVFTI</sequence>
<dbReference type="InParanoid" id="A0A0V0R796"/>
<organism evidence="8 9">
    <name type="scientific">Pseudocohnilembus persalinus</name>
    <name type="common">Ciliate</name>
    <dbReference type="NCBI Taxonomy" id="266149"/>
    <lineage>
        <taxon>Eukaryota</taxon>
        <taxon>Sar</taxon>
        <taxon>Alveolata</taxon>
        <taxon>Ciliophora</taxon>
        <taxon>Intramacronucleata</taxon>
        <taxon>Oligohymenophorea</taxon>
        <taxon>Scuticociliatia</taxon>
        <taxon>Philasterida</taxon>
        <taxon>Pseudocohnilembidae</taxon>
        <taxon>Pseudocohnilembus</taxon>
    </lineage>
</organism>
<comment type="cofactor">
    <cofactor evidence="6">
        <name>[2Fe-2S] cluster</name>
        <dbReference type="ChEBI" id="CHEBI:190135"/>
    </cofactor>
</comment>
<keyword evidence="3" id="KW-0479">Metal-binding</keyword>
<protein>
    <submittedName>
        <fullName evidence="8">2Fe-2S ferredoxin-type domain</fullName>
    </submittedName>
</protein>
<proteinExistence type="inferred from homology"/>
<evidence type="ECO:0000256" key="1">
    <source>
        <dbReference type="ARBA" id="ARBA00010914"/>
    </source>
</evidence>
<dbReference type="OMA" id="CQINVCK"/>
<keyword evidence="4" id="KW-0408">Iron</keyword>
<dbReference type="SUPFAM" id="SSF54292">
    <property type="entry name" value="2Fe-2S ferredoxin-like"/>
    <property type="match status" value="1"/>
</dbReference>
<dbReference type="PANTHER" id="PTHR23426">
    <property type="entry name" value="FERREDOXIN/ADRENODOXIN"/>
    <property type="match status" value="1"/>
</dbReference>
<dbReference type="Proteomes" id="UP000054937">
    <property type="component" value="Unassembled WGS sequence"/>
</dbReference>
<evidence type="ECO:0000256" key="3">
    <source>
        <dbReference type="ARBA" id="ARBA00022723"/>
    </source>
</evidence>
<evidence type="ECO:0000256" key="4">
    <source>
        <dbReference type="ARBA" id="ARBA00023004"/>
    </source>
</evidence>
<dbReference type="Gene3D" id="3.10.20.30">
    <property type="match status" value="1"/>
</dbReference>
<dbReference type="CDD" id="cd00207">
    <property type="entry name" value="fer2"/>
    <property type="match status" value="1"/>
</dbReference>
<dbReference type="GO" id="GO:0051537">
    <property type="term" value="F:2 iron, 2 sulfur cluster binding"/>
    <property type="evidence" value="ECO:0007669"/>
    <property type="project" value="UniProtKB-KW"/>
</dbReference>
<dbReference type="GO" id="GO:0005739">
    <property type="term" value="C:mitochondrion"/>
    <property type="evidence" value="ECO:0007669"/>
    <property type="project" value="TreeGrafter"/>
</dbReference>
<comment type="caution">
    <text evidence="8">The sequence shown here is derived from an EMBL/GenBank/DDBJ whole genome shotgun (WGS) entry which is preliminary data.</text>
</comment>
<feature type="domain" description="2Fe-2S ferredoxin-type" evidence="7">
    <location>
        <begin position="26"/>
        <end position="129"/>
    </location>
</feature>
<accession>A0A0V0R796</accession>
<evidence type="ECO:0000256" key="6">
    <source>
        <dbReference type="ARBA" id="ARBA00034078"/>
    </source>
</evidence>
<dbReference type="PANTHER" id="PTHR23426:SF65">
    <property type="entry name" value="FERREDOXIN-2, MITOCHONDRIAL"/>
    <property type="match status" value="1"/>
</dbReference>
<dbReference type="PROSITE" id="PS51085">
    <property type="entry name" value="2FE2S_FER_2"/>
    <property type="match status" value="1"/>
</dbReference>
<keyword evidence="5" id="KW-0411">Iron-sulfur</keyword>
<evidence type="ECO:0000313" key="8">
    <source>
        <dbReference type="EMBL" id="KRX10218.1"/>
    </source>
</evidence>
<reference evidence="8 9" key="1">
    <citation type="journal article" date="2015" name="Sci. Rep.">
        <title>Genome of the facultative scuticociliatosis pathogen Pseudocohnilembus persalinus provides insight into its virulence through horizontal gene transfer.</title>
        <authorList>
            <person name="Xiong J."/>
            <person name="Wang G."/>
            <person name="Cheng J."/>
            <person name="Tian M."/>
            <person name="Pan X."/>
            <person name="Warren A."/>
            <person name="Jiang C."/>
            <person name="Yuan D."/>
            <person name="Miao W."/>
        </authorList>
    </citation>
    <scope>NUCLEOTIDE SEQUENCE [LARGE SCALE GENOMIC DNA]</scope>
    <source>
        <strain evidence="8">36N120E</strain>
    </source>
</reference>
<name>A0A0V0R796_PSEPJ</name>
<gene>
    <name evidence="8" type="ORF">PPERSA_10884</name>
</gene>
<comment type="similarity">
    <text evidence="1">Belongs to the adrenodoxin/putidaredoxin family.</text>
</comment>
<dbReference type="EMBL" id="LDAU01000035">
    <property type="protein sequence ID" value="KRX10218.1"/>
    <property type="molecule type" value="Genomic_DNA"/>
</dbReference>
<dbReference type="InterPro" id="IPR012675">
    <property type="entry name" value="Beta-grasp_dom_sf"/>
</dbReference>
<dbReference type="GO" id="GO:0046872">
    <property type="term" value="F:metal ion binding"/>
    <property type="evidence" value="ECO:0007669"/>
    <property type="project" value="UniProtKB-KW"/>
</dbReference>
<keyword evidence="9" id="KW-1185">Reference proteome</keyword>
<evidence type="ECO:0000313" key="9">
    <source>
        <dbReference type="Proteomes" id="UP000054937"/>
    </source>
</evidence>
<dbReference type="Pfam" id="PF00111">
    <property type="entry name" value="Fer2"/>
    <property type="match status" value="1"/>
</dbReference>
<dbReference type="InterPro" id="IPR001055">
    <property type="entry name" value="Adrenodoxin-like"/>
</dbReference>
<dbReference type="GO" id="GO:0009055">
    <property type="term" value="F:electron transfer activity"/>
    <property type="evidence" value="ECO:0007669"/>
    <property type="project" value="TreeGrafter"/>
</dbReference>
<evidence type="ECO:0000256" key="5">
    <source>
        <dbReference type="ARBA" id="ARBA00023014"/>
    </source>
</evidence>
<dbReference type="AlphaFoldDB" id="A0A0V0R796"/>
<dbReference type="InterPro" id="IPR001041">
    <property type="entry name" value="2Fe-2S_ferredoxin-type"/>
</dbReference>
<evidence type="ECO:0000256" key="2">
    <source>
        <dbReference type="ARBA" id="ARBA00022714"/>
    </source>
</evidence>
<dbReference type="GO" id="GO:0140647">
    <property type="term" value="P:P450-containing electron transport chain"/>
    <property type="evidence" value="ECO:0007669"/>
    <property type="project" value="InterPro"/>
</dbReference>